<keyword evidence="2" id="KW-1185">Reference proteome</keyword>
<sequence>MVMIMVERKREEGGNEWKEKGIEVSTFSLKLRLSLPNFNQNFASR</sequence>
<accession>A0AAV0IHH2</accession>
<organism evidence="1 2">
    <name type="scientific">Linum tenue</name>
    <dbReference type="NCBI Taxonomy" id="586396"/>
    <lineage>
        <taxon>Eukaryota</taxon>
        <taxon>Viridiplantae</taxon>
        <taxon>Streptophyta</taxon>
        <taxon>Embryophyta</taxon>
        <taxon>Tracheophyta</taxon>
        <taxon>Spermatophyta</taxon>
        <taxon>Magnoliopsida</taxon>
        <taxon>eudicotyledons</taxon>
        <taxon>Gunneridae</taxon>
        <taxon>Pentapetalae</taxon>
        <taxon>rosids</taxon>
        <taxon>fabids</taxon>
        <taxon>Malpighiales</taxon>
        <taxon>Linaceae</taxon>
        <taxon>Linum</taxon>
    </lineage>
</organism>
<evidence type="ECO:0000313" key="2">
    <source>
        <dbReference type="Proteomes" id="UP001154282"/>
    </source>
</evidence>
<dbReference type="AlphaFoldDB" id="A0AAV0IHH2"/>
<protein>
    <submittedName>
        <fullName evidence="1">Uncharacterized protein</fullName>
    </submittedName>
</protein>
<feature type="non-terminal residue" evidence="1">
    <location>
        <position position="45"/>
    </location>
</feature>
<dbReference type="EMBL" id="CAMGYJ010000004">
    <property type="protein sequence ID" value="CAI0397015.1"/>
    <property type="molecule type" value="Genomic_DNA"/>
</dbReference>
<reference evidence="1" key="1">
    <citation type="submission" date="2022-08" db="EMBL/GenBank/DDBJ databases">
        <authorList>
            <person name="Gutierrez-Valencia J."/>
        </authorList>
    </citation>
    <scope>NUCLEOTIDE SEQUENCE</scope>
</reference>
<name>A0AAV0IHH2_9ROSI</name>
<dbReference type="Proteomes" id="UP001154282">
    <property type="component" value="Unassembled WGS sequence"/>
</dbReference>
<comment type="caution">
    <text evidence="1">The sequence shown here is derived from an EMBL/GenBank/DDBJ whole genome shotgun (WGS) entry which is preliminary data.</text>
</comment>
<gene>
    <name evidence="1" type="ORF">LITE_LOCUS9376</name>
</gene>
<proteinExistence type="predicted"/>
<evidence type="ECO:0000313" key="1">
    <source>
        <dbReference type="EMBL" id="CAI0397015.1"/>
    </source>
</evidence>